<dbReference type="PROSITE" id="PS50110">
    <property type="entry name" value="RESPONSE_REGULATORY"/>
    <property type="match status" value="1"/>
</dbReference>
<proteinExistence type="predicted"/>
<dbReference type="Proteomes" id="UP001366166">
    <property type="component" value="Chromosome"/>
</dbReference>
<dbReference type="RefSeq" id="WP_338605392.1">
    <property type="nucleotide sequence ID" value="NZ_AP028679.1"/>
</dbReference>
<evidence type="ECO:0000313" key="5">
    <source>
        <dbReference type="EMBL" id="BEQ13638.1"/>
    </source>
</evidence>
<sequence>MNPFKVLVVDDERDFLESLVRRLQRRSVDATGVTSGEAALEHMRVHKVDVVVLDVKMPGMNGIEALRRIKHSYPEVEVILLTGHASVESGVEGLALEAFDYLIKPVKLDELIERIMEAYDRRKVVGELAGSPPPDAP</sequence>
<dbReference type="KEGG" id="dmp:FAK_07040"/>
<dbReference type="InterPro" id="IPR001789">
    <property type="entry name" value="Sig_transdc_resp-reg_receiver"/>
</dbReference>
<gene>
    <name evidence="5" type="ORF">FAK_07040</name>
</gene>
<evidence type="ECO:0000256" key="2">
    <source>
        <dbReference type="ARBA" id="ARBA00023012"/>
    </source>
</evidence>
<evidence type="ECO:0000259" key="4">
    <source>
        <dbReference type="PROSITE" id="PS50110"/>
    </source>
</evidence>
<protein>
    <submittedName>
        <fullName evidence="5">Response regulator</fullName>
    </submittedName>
</protein>
<evidence type="ECO:0000313" key="6">
    <source>
        <dbReference type="Proteomes" id="UP001366166"/>
    </source>
</evidence>
<dbReference type="InterPro" id="IPR050595">
    <property type="entry name" value="Bact_response_regulator"/>
</dbReference>
<dbReference type="GO" id="GO:0000160">
    <property type="term" value="P:phosphorelay signal transduction system"/>
    <property type="evidence" value="ECO:0007669"/>
    <property type="project" value="UniProtKB-KW"/>
</dbReference>
<accession>A0AAU9E921</accession>
<dbReference type="AlphaFoldDB" id="A0AAU9E921"/>
<dbReference type="InterPro" id="IPR011006">
    <property type="entry name" value="CheY-like_superfamily"/>
</dbReference>
<keyword evidence="1 3" id="KW-0597">Phosphoprotein</keyword>
<keyword evidence="2" id="KW-0902">Two-component regulatory system</keyword>
<dbReference type="Pfam" id="PF00072">
    <property type="entry name" value="Response_reg"/>
    <property type="match status" value="1"/>
</dbReference>
<feature type="modified residue" description="4-aspartylphosphate" evidence="3">
    <location>
        <position position="54"/>
    </location>
</feature>
<dbReference type="EMBL" id="AP028679">
    <property type="protein sequence ID" value="BEQ13638.1"/>
    <property type="molecule type" value="Genomic_DNA"/>
</dbReference>
<dbReference type="CDD" id="cd00156">
    <property type="entry name" value="REC"/>
    <property type="match status" value="1"/>
</dbReference>
<reference evidence="6" key="1">
    <citation type="journal article" date="2023" name="Arch. Microbiol.">
        <title>Desulfoferula mesophilus gen. nov. sp. nov., a mesophilic sulfate-reducing bacterium isolated from a brackish lake sediment.</title>
        <authorList>
            <person name="Watanabe T."/>
            <person name="Yabe T."/>
            <person name="Tsuji J.M."/>
            <person name="Fukui M."/>
        </authorList>
    </citation>
    <scope>NUCLEOTIDE SEQUENCE [LARGE SCALE GENOMIC DNA]</scope>
    <source>
        <strain evidence="6">12FAK</strain>
    </source>
</reference>
<organism evidence="5 6">
    <name type="scientific">Desulfoferula mesophila</name>
    <dbReference type="NCBI Taxonomy" id="3058419"/>
    <lineage>
        <taxon>Bacteria</taxon>
        <taxon>Pseudomonadati</taxon>
        <taxon>Thermodesulfobacteriota</taxon>
        <taxon>Desulfarculia</taxon>
        <taxon>Desulfarculales</taxon>
        <taxon>Desulfarculaceae</taxon>
        <taxon>Desulfoferula</taxon>
    </lineage>
</organism>
<dbReference type="PANTHER" id="PTHR44591:SF14">
    <property type="entry name" value="PROTEIN PILG"/>
    <property type="match status" value="1"/>
</dbReference>
<feature type="domain" description="Response regulatory" evidence="4">
    <location>
        <begin position="5"/>
        <end position="119"/>
    </location>
</feature>
<evidence type="ECO:0000256" key="1">
    <source>
        <dbReference type="ARBA" id="ARBA00022553"/>
    </source>
</evidence>
<dbReference type="SUPFAM" id="SSF52172">
    <property type="entry name" value="CheY-like"/>
    <property type="match status" value="1"/>
</dbReference>
<evidence type="ECO:0000256" key="3">
    <source>
        <dbReference type="PROSITE-ProRule" id="PRU00169"/>
    </source>
</evidence>
<dbReference type="PANTHER" id="PTHR44591">
    <property type="entry name" value="STRESS RESPONSE REGULATOR PROTEIN 1"/>
    <property type="match status" value="1"/>
</dbReference>
<dbReference type="Gene3D" id="3.40.50.2300">
    <property type="match status" value="1"/>
</dbReference>
<name>A0AAU9E921_9BACT</name>
<keyword evidence="6" id="KW-1185">Reference proteome</keyword>
<dbReference type="SMART" id="SM00448">
    <property type="entry name" value="REC"/>
    <property type="match status" value="1"/>
</dbReference>